<sequence length="147" mass="16627">METMNLEDLICSLRSSKPSQGYRAFQQLLEIGRDSDVLSGYLEEFLSLSEGKNSYLRTRGLLLLCANAKWDSAGKINAALERILGHITDEKPIVSRQFIQSLPEMLQGKPEVREQVREALLKADLSRYADSMQPLVERDIQKALSEI</sequence>
<dbReference type="SUPFAM" id="SSF48371">
    <property type="entry name" value="ARM repeat"/>
    <property type="match status" value="1"/>
</dbReference>
<dbReference type="Proteomes" id="UP001524473">
    <property type="component" value="Unassembled WGS sequence"/>
</dbReference>
<dbReference type="EMBL" id="JANFZH010000024">
    <property type="protein sequence ID" value="MCQ4840496.1"/>
    <property type="molecule type" value="Genomic_DNA"/>
</dbReference>
<reference evidence="1 2" key="1">
    <citation type="submission" date="2022-06" db="EMBL/GenBank/DDBJ databases">
        <title>Isolation of gut microbiota from human fecal samples.</title>
        <authorList>
            <person name="Pamer E.G."/>
            <person name="Barat B."/>
            <person name="Waligurski E."/>
            <person name="Medina S."/>
            <person name="Paddock L."/>
            <person name="Mostad J."/>
        </authorList>
    </citation>
    <scope>NUCLEOTIDE SEQUENCE [LARGE SCALE GENOMIC DNA]</scope>
    <source>
        <strain evidence="1 2">DFI.9.73</strain>
    </source>
</reference>
<keyword evidence="2" id="KW-1185">Reference proteome</keyword>
<organism evidence="1 2">
    <name type="scientific">Neglectibacter timonensis</name>
    <dbReference type="NCBI Taxonomy" id="1776382"/>
    <lineage>
        <taxon>Bacteria</taxon>
        <taxon>Bacillati</taxon>
        <taxon>Bacillota</taxon>
        <taxon>Clostridia</taxon>
        <taxon>Eubacteriales</taxon>
        <taxon>Oscillospiraceae</taxon>
        <taxon>Neglectibacter</taxon>
    </lineage>
</organism>
<evidence type="ECO:0000313" key="1">
    <source>
        <dbReference type="EMBL" id="MCQ4840496.1"/>
    </source>
</evidence>
<gene>
    <name evidence="1" type="ORF">NE695_11290</name>
</gene>
<dbReference type="RefSeq" id="WP_256191983.1">
    <property type="nucleotide sequence ID" value="NZ_CAJKKG010000110.1"/>
</dbReference>
<evidence type="ECO:0000313" key="2">
    <source>
        <dbReference type="Proteomes" id="UP001524473"/>
    </source>
</evidence>
<protein>
    <submittedName>
        <fullName evidence="1">SufBD protein</fullName>
    </submittedName>
</protein>
<accession>A0ABT1S0P4</accession>
<proteinExistence type="predicted"/>
<name>A0ABT1S0P4_9FIRM</name>
<comment type="caution">
    <text evidence="1">The sequence shown here is derived from an EMBL/GenBank/DDBJ whole genome shotgun (WGS) entry which is preliminary data.</text>
</comment>
<dbReference type="InterPro" id="IPR016024">
    <property type="entry name" value="ARM-type_fold"/>
</dbReference>